<evidence type="ECO:0000313" key="2">
    <source>
        <dbReference type="Proteomes" id="UP000611708"/>
    </source>
</evidence>
<organism evidence="1 2">
    <name type="scientific">Microvirga terrestris</name>
    <dbReference type="NCBI Taxonomy" id="2791024"/>
    <lineage>
        <taxon>Bacteria</taxon>
        <taxon>Pseudomonadati</taxon>
        <taxon>Pseudomonadota</taxon>
        <taxon>Alphaproteobacteria</taxon>
        <taxon>Hyphomicrobiales</taxon>
        <taxon>Methylobacteriaceae</taxon>
        <taxon>Microvirga</taxon>
    </lineage>
</organism>
<evidence type="ECO:0008006" key="3">
    <source>
        <dbReference type="Google" id="ProtNLM"/>
    </source>
</evidence>
<dbReference type="EMBL" id="JADQDN010000003">
    <property type="protein sequence ID" value="MBF9195931.1"/>
    <property type="molecule type" value="Genomic_DNA"/>
</dbReference>
<dbReference type="Pfam" id="PF10115">
    <property type="entry name" value="HlyU"/>
    <property type="match status" value="1"/>
</dbReference>
<reference evidence="1 2" key="1">
    <citation type="submission" date="2020-11" db="EMBL/GenBank/DDBJ databases">
        <authorList>
            <person name="Kim M.K."/>
        </authorList>
    </citation>
    <scope>NUCLEOTIDE SEQUENCE [LARGE SCALE GENOMIC DNA]</scope>
    <source>
        <strain evidence="1 2">BT290</strain>
    </source>
</reference>
<gene>
    <name evidence="1" type="ORF">I2H36_07770</name>
</gene>
<evidence type="ECO:0000313" key="1">
    <source>
        <dbReference type="EMBL" id="MBF9195931.1"/>
    </source>
</evidence>
<dbReference type="InterPro" id="IPR018772">
    <property type="entry name" value="Transcription_activator_HlyU"/>
</dbReference>
<protein>
    <recommendedName>
        <fullName evidence="3">Transcriptional activator HlyU</fullName>
    </recommendedName>
</protein>
<dbReference type="RefSeq" id="WP_196263324.1">
    <property type="nucleotide sequence ID" value="NZ_JADQDN010000003.1"/>
</dbReference>
<proteinExistence type="predicted"/>
<dbReference type="Proteomes" id="UP000611708">
    <property type="component" value="Unassembled WGS sequence"/>
</dbReference>
<keyword evidence="2" id="KW-1185">Reference proteome</keyword>
<comment type="caution">
    <text evidence="1">The sequence shown here is derived from an EMBL/GenBank/DDBJ whole genome shotgun (WGS) entry which is preliminary data.</text>
</comment>
<sequence>MPSILKSLWNRFAGGGSATGREEPVADAVEYKGFRIRPAPYSAKGGYQTAGIIEKDSEKGMKEHRFVRAETHPSKDDATAFAVTKGKQIIDEQGDRLFG</sequence>
<accession>A0ABS0HRN6</accession>
<name>A0ABS0HRN6_9HYPH</name>